<reference evidence="1 2" key="1">
    <citation type="submission" date="2018-09" db="EMBL/GenBank/DDBJ databases">
        <title>Genomic investigation of the strawberry pathogen Phytophthora fragariae indicates pathogenicity is determined by transcriptional variation in three key races.</title>
        <authorList>
            <person name="Adams T.M."/>
            <person name="Armitage A.D."/>
            <person name="Sobczyk M.K."/>
            <person name="Bates H.J."/>
            <person name="Dunwell J.M."/>
            <person name="Nellist C.F."/>
            <person name="Harrison R.J."/>
        </authorList>
    </citation>
    <scope>NUCLEOTIDE SEQUENCE [LARGE SCALE GENOMIC DNA]</scope>
    <source>
        <strain evidence="1 2">BC-23</strain>
    </source>
</reference>
<dbReference type="Proteomes" id="UP000476176">
    <property type="component" value="Unassembled WGS sequence"/>
</dbReference>
<organism evidence="1 2">
    <name type="scientific">Phytophthora fragariae</name>
    <dbReference type="NCBI Taxonomy" id="53985"/>
    <lineage>
        <taxon>Eukaryota</taxon>
        <taxon>Sar</taxon>
        <taxon>Stramenopiles</taxon>
        <taxon>Oomycota</taxon>
        <taxon>Peronosporomycetes</taxon>
        <taxon>Peronosporales</taxon>
        <taxon>Peronosporaceae</taxon>
        <taxon>Phytophthora</taxon>
    </lineage>
</organism>
<protein>
    <submittedName>
        <fullName evidence="1">Uncharacterized protein</fullName>
    </submittedName>
</protein>
<gene>
    <name evidence="1" type="ORF">PF004_g31611</name>
</gene>
<name>A0A6G0M990_9STRA</name>
<evidence type="ECO:0000313" key="2">
    <source>
        <dbReference type="Proteomes" id="UP000476176"/>
    </source>
</evidence>
<comment type="caution">
    <text evidence="1">The sequence shown here is derived from an EMBL/GenBank/DDBJ whole genome shotgun (WGS) entry which is preliminary data.</text>
</comment>
<dbReference type="EMBL" id="QXGC01008133">
    <property type="protein sequence ID" value="KAE9159251.1"/>
    <property type="molecule type" value="Genomic_DNA"/>
</dbReference>
<accession>A0A6G0M990</accession>
<sequence length="45" mass="4841">MTAQISLGLALAWTRTRGAEYVLCMLFGVTDTCALSFYGSAAESY</sequence>
<dbReference type="AlphaFoldDB" id="A0A6G0M990"/>
<evidence type="ECO:0000313" key="1">
    <source>
        <dbReference type="EMBL" id="KAE9159251.1"/>
    </source>
</evidence>
<proteinExistence type="predicted"/>